<evidence type="ECO:0000313" key="5">
    <source>
        <dbReference type="EMBL" id="CRL02965.1"/>
    </source>
</evidence>
<evidence type="ECO:0000256" key="2">
    <source>
        <dbReference type="ARBA" id="ARBA00022525"/>
    </source>
</evidence>
<dbReference type="AlphaFoldDB" id="A0A1J1IRU6"/>
<sequence length="118" mass="12996">MKLCFSFFLILCLASEAMLQLQVFSKKNVTDCSSGTCIDYCELWGEKVLPGKSKVIGCSELSCSKDFSATIVGCALRKSSWCFKFEDDLTLPYPECCNAKCLELQPGATKPEHDDGLS</sequence>
<comment type="subcellular location">
    <subcellularLocation>
        <location evidence="1">Secreted</location>
    </subcellularLocation>
</comment>
<dbReference type="GO" id="GO:0005576">
    <property type="term" value="C:extracellular region"/>
    <property type="evidence" value="ECO:0007669"/>
    <property type="project" value="UniProtKB-SubCell"/>
</dbReference>
<dbReference type="EMBL" id="CVRI01000058">
    <property type="protein sequence ID" value="CRL02965.1"/>
    <property type="molecule type" value="Genomic_DNA"/>
</dbReference>
<evidence type="ECO:0000313" key="6">
    <source>
        <dbReference type="Proteomes" id="UP000183832"/>
    </source>
</evidence>
<evidence type="ECO:0000259" key="4">
    <source>
        <dbReference type="Pfam" id="PF15430"/>
    </source>
</evidence>
<dbReference type="Proteomes" id="UP000183832">
    <property type="component" value="Unassembled WGS sequence"/>
</dbReference>
<feature type="chain" id="PRO_5011955621" evidence="3">
    <location>
        <begin position="20"/>
        <end position="118"/>
    </location>
</feature>
<name>A0A1J1IRU6_9DIPT</name>
<organism evidence="5 6">
    <name type="scientific">Clunio marinus</name>
    <dbReference type="NCBI Taxonomy" id="568069"/>
    <lineage>
        <taxon>Eukaryota</taxon>
        <taxon>Metazoa</taxon>
        <taxon>Ecdysozoa</taxon>
        <taxon>Arthropoda</taxon>
        <taxon>Hexapoda</taxon>
        <taxon>Insecta</taxon>
        <taxon>Pterygota</taxon>
        <taxon>Neoptera</taxon>
        <taxon>Endopterygota</taxon>
        <taxon>Diptera</taxon>
        <taxon>Nematocera</taxon>
        <taxon>Chironomoidea</taxon>
        <taxon>Chironomidae</taxon>
        <taxon>Clunio</taxon>
    </lineage>
</organism>
<keyword evidence="2" id="KW-0964">Secreted</keyword>
<protein>
    <submittedName>
        <fullName evidence="5">CLUMA_CG015885, isoform A</fullName>
    </submittedName>
</protein>
<evidence type="ECO:0000256" key="3">
    <source>
        <dbReference type="SAM" id="SignalP"/>
    </source>
</evidence>
<dbReference type="OrthoDB" id="6761907at2759"/>
<dbReference type="InterPro" id="IPR029277">
    <property type="entry name" value="SVWC_dom"/>
</dbReference>
<gene>
    <name evidence="5" type="ORF">CLUMA_CG015885</name>
</gene>
<feature type="domain" description="Single" evidence="4">
    <location>
        <begin position="57"/>
        <end position="101"/>
    </location>
</feature>
<proteinExistence type="predicted"/>
<accession>A0A1J1IRU6</accession>
<feature type="signal peptide" evidence="3">
    <location>
        <begin position="1"/>
        <end position="19"/>
    </location>
</feature>
<keyword evidence="3" id="KW-0732">Signal</keyword>
<keyword evidence="6" id="KW-1185">Reference proteome</keyword>
<evidence type="ECO:0000256" key="1">
    <source>
        <dbReference type="ARBA" id="ARBA00004613"/>
    </source>
</evidence>
<dbReference type="Pfam" id="PF15430">
    <property type="entry name" value="SVWC"/>
    <property type="match status" value="1"/>
</dbReference>
<reference evidence="5 6" key="1">
    <citation type="submission" date="2015-04" db="EMBL/GenBank/DDBJ databases">
        <authorList>
            <person name="Syromyatnikov M.Y."/>
            <person name="Popov V.N."/>
        </authorList>
    </citation>
    <scope>NUCLEOTIDE SEQUENCE [LARGE SCALE GENOMIC DNA]</scope>
</reference>